<reference evidence="1" key="1">
    <citation type="submission" date="2017-02" db="UniProtKB">
        <authorList>
            <consortium name="WormBaseParasite"/>
        </authorList>
    </citation>
    <scope>IDENTIFICATION</scope>
</reference>
<sequence>LKIDALKLEQLMILWRNMRLKRLANCRWYECRDRRFTEECRRQRESLRYGKSSLQEMLAEQCRLVHLTAARCLFACRFNVP</sequence>
<protein>
    <submittedName>
        <fullName evidence="1">Out at first protein homolog</fullName>
    </submittedName>
</protein>
<accession>A0A0M3JEB6</accession>
<dbReference type="WBParaSite" id="ASIM_0000596001-mRNA-1">
    <property type="protein sequence ID" value="ASIM_0000596001-mRNA-1"/>
    <property type="gene ID" value="ASIM_0000596001"/>
</dbReference>
<name>A0A0M3JEB6_ANISI</name>
<proteinExistence type="predicted"/>
<organism evidence="1">
    <name type="scientific">Anisakis simplex</name>
    <name type="common">Herring worm</name>
    <dbReference type="NCBI Taxonomy" id="6269"/>
    <lineage>
        <taxon>Eukaryota</taxon>
        <taxon>Metazoa</taxon>
        <taxon>Ecdysozoa</taxon>
        <taxon>Nematoda</taxon>
        <taxon>Chromadorea</taxon>
        <taxon>Rhabditida</taxon>
        <taxon>Spirurina</taxon>
        <taxon>Ascaridomorpha</taxon>
        <taxon>Ascaridoidea</taxon>
        <taxon>Anisakidae</taxon>
        <taxon>Anisakis</taxon>
        <taxon>Anisakis simplex complex</taxon>
    </lineage>
</organism>
<dbReference type="AlphaFoldDB" id="A0A0M3JEB6"/>
<evidence type="ECO:0000313" key="1">
    <source>
        <dbReference type="WBParaSite" id="ASIM_0000596001-mRNA-1"/>
    </source>
</evidence>